<dbReference type="InterPro" id="IPR025665">
    <property type="entry name" value="Beta-barrel_OMP_2"/>
</dbReference>
<evidence type="ECO:0000259" key="2">
    <source>
        <dbReference type="Pfam" id="PF13568"/>
    </source>
</evidence>
<feature type="signal peptide" evidence="1">
    <location>
        <begin position="1"/>
        <end position="19"/>
    </location>
</feature>
<feature type="domain" description="Outer membrane protein beta-barrel" evidence="2">
    <location>
        <begin position="19"/>
        <end position="218"/>
    </location>
</feature>
<dbReference type="RefSeq" id="WP_187018137.1">
    <property type="nucleotide sequence ID" value="NZ_JACRUK010000016.1"/>
</dbReference>
<dbReference type="AlphaFoldDB" id="A0A923MZV8"/>
<evidence type="ECO:0000313" key="3">
    <source>
        <dbReference type="EMBL" id="MBC5844472.1"/>
    </source>
</evidence>
<protein>
    <submittedName>
        <fullName evidence="3">PorT family protein</fullName>
    </submittedName>
</protein>
<proteinExistence type="predicted"/>
<evidence type="ECO:0000256" key="1">
    <source>
        <dbReference type="SAM" id="SignalP"/>
    </source>
</evidence>
<comment type="caution">
    <text evidence="3">The sequence shown here is derived from an EMBL/GenBank/DDBJ whole genome shotgun (WGS) entry which is preliminary data.</text>
</comment>
<evidence type="ECO:0000313" key="4">
    <source>
        <dbReference type="Proteomes" id="UP000641454"/>
    </source>
</evidence>
<gene>
    <name evidence="3" type="ORF">H8R25_08495</name>
</gene>
<name>A0A923MZV8_9FLAO</name>
<organism evidence="3 4">
    <name type="scientific">Flavobacterium muglaense</name>
    <dbReference type="NCBI Taxonomy" id="2764716"/>
    <lineage>
        <taxon>Bacteria</taxon>
        <taxon>Pseudomonadati</taxon>
        <taxon>Bacteroidota</taxon>
        <taxon>Flavobacteriia</taxon>
        <taxon>Flavobacteriales</taxon>
        <taxon>Flavobacteriaceae</taxon>
        <taxon>Flavobacterium</taxon>
    </lineage>
</organism>
<feature type="chain" id="PRO_5036803239" evidence="1">
    <location>
        <begin position="20"/>
        <end position="239"/>
    </location>
</feature>
<reference evidence="3 4" key="1">
    <citation type="submission" date="2020-08" db="EMBL/GenBank/DDBJ databases">
        <title>Description of novel Flavobacterium F-392 isolate.</title>
        <authorList>
            <person name="Saticioglu I.B."/>
            <person name="Duman M."/>
            <person name="Altun S."/>
        </authorList>
    </citation>
    <scope>NUCLEOTIDE SEQUENCE [LARGE SCALE GENOMIC DNA]</scope>
    <source>
        <strain evidence="3 4">F-392</strain>
    </source>
</reference>
<dbReference type="Proteomes" id="UP000641454">
    <property type="component" value="Unassembled WGS sequence"/>
</dbReference>
<dbReference type="EMBL" id="JACRUL010000016">
    <property type="protein sequence ID" value="MBC5844472.1"/>
    <property type="molecule type" value="Genomic_DNA"/>
</dbReference>
<keyword evidence="4" id="KW-1185">Reference proteome</keyword>
<dbReference type="Pfam" id="PF13568">
    <property type="entry name" value="OMP_b-brl_2"/>
    <property type="match status" value="1"/>
</dbReference>
<accession>A0A923MZV8</accession>
<keyword evidence="1" id="KW-0732">Signal</keyword>
<sequence>MKKSIVIALIALTGLTANAQRLKFGSKLGLNVNSIIRNATVNQVEDEIKLGYLAGSYLDVKITKRVHIQFELLYAKNNYNTTENSNISPAMPTDLITNSNVTLNPSDIIKQSVVENYKTAYINAPILAKFYPVKWWSLDAGVQAGYLLDAERLVKENVTITPTMNNSNPSVSLSSTPLDEIATKEFERLQFGALIGSTLYFTKNVNLGLRYDLGITNLRDRNSNKEKNGVFAASLGYSF</sequence>